<accession>A0A1H1VV70</accession>
<dbReference type="AlphaFoldDB" id="A0A1H1VV70"/>
<name>A0A1H1VV70_9MICC</name>
<reference evidence="2" key="1">
    <citation type="submission" date="2016-10" db="EMBL/GenBank/DDBJ databases">
        <authorList>
            <person name="Varghese N."/>
            <person name="Submissions S."/>
        </authorList>
    </citation>
    <scope>NUCLEOTIDE SEQUENCE [LARGE SCALE GENOMIC DNA]</scope>
    <source>
        <strain evidence="2">IMMIB L-1606</strain>
    </source>
</reference>
<evidence type="ECO:0000313" key="2">
    <source>
        <dbReference type="Proteomes" id="UP000198751"/>
    </source>
</evidence>
<proteinExistence type="predicted"/>
<gene>
    <name evidence="1" type="ORF">SAMN04489743_1105</name>
</gene>
<evidence type="ECO:0000313" key="1">
    <source>
        <dbReference type="EMBL" id="SDS88136.1"/>
    </source>
</evidence>
<keyword evidence="2" id="KW-1185">Reference proteome</keyword>
<dbReference type="EMBL" id="LT629779">
    <property type="protein sequence ID" value="SDS88136.1"/>
    <property type="molecule type" value="Genomic_DNA"/>
</dbReference>
<sequence length="148" mass="16032">MAIERDVMSNPSATPKKLRQRSLALLLTALTLVLGGLISAPAASADGSYCASSQCLTVYGVGLHVSSTKTYATNAQYYYCDSRAKNWFGGSNFGVPYVERWGGTISGCGTNRTHWITWNYTFATQGPLFADVWSSGRWSGNTGVNLWV</sequence>
<protein>
    <submittedName>
        <fullName evidence="1">Uncharacterized protein</fullName>
    </submittedName>
</protein>
<dbReference type="Proteomes" id="UP000198751">
    <property type="component" value="Chromosome I"/>
</dbReference>
<organism evidence="1 2">
    <name type="scientific">Pseudarthrobacter equi</name>
    <dbReference type="NCBI Taxonomy" id="728066"/>
    <lineage>
        <taxon>Bacteria</taxon>
        <taxon>Bacillati</taxon>
        <taxon>Actinomycetota</taxon>
        <taxon>Actinomycetes</taxon>
        <taxon>Micrococcales</taxon>
        <taxon>Micrococcaceae</taxon>
        <taxon>Pseudarthrobacter</taxon>
    </lineage>
</organism>